<evidence type="ECO:0000313" key="3">
    <source>
        <dbReference type="Proteomes" id="UP000294927"/>
    </source>
</evidence>
<reference evidence="2 3" key="1">
    <citation type="submission" date="2019-03" db="EMBL/GenBank/DDBJ databases">
        <title>Genomic Encyclopedia of Archaeal and Bacterial Type Strains, Phase II (KMG-II): from individual species to whole genera.</title>
        <authorList>
            <person name="Goeker M."/>
        </authorList>
    </citation>
    <scope>NUCLEOTIDE SEQUENCE [LARGE SCALE GENOMIC DNA]</scope>
    <source>
        <strain evidence="2 3">DSM 45499</strain>
    </source>
</reference>
<dbReference type="GO" id="GO:0016787">
    <property type="term" value="F:hydrolase activity"/>
    <property type="evidence" value="ECO:0007669"/>
    <property type="project" value="InterPro"/>
</dbReference>
<dbReference type="InterPro" id="IPR006680">
    <property type="entry name" value="Amidohydro-rel"/>
</dbReference>
<accession>A0A4R7VUX8</accession>
<dbReference type="SUPFAM" id="SSF51556">
    <property type="entry name" value="Metallo-dependent hydrolases"/>
    <property type="match status" value="1"/>
</dbReference>
<dbReference type="PANTHER" id="PTHR43383">
    <property type="entry name" value="NODULIN 6"/>
    <property type="match status" value="1"/>
</dbReference>
<comment type="caution">
    <text evidence="2">The sequence shown here is derived from an EMBL/GenBank/DDBJ whole genome shotgun (WGS) entry which is preliminary data.</text>
</comment>
<dbReference type="Pfam" id="PF04909">
    <property type="entry name" value="Amidohydro_2"/>
    <property type="match status" value="1"/>
</dbReference>
<proteinExistence type="predicted"/>
<dbReference type="OrthoDB" id="8244441at2"/>
<dbReference type="PANTHER" id="PTHR43383:SF2">
    <property type="entry name" value="AMIDOHYDROLASE 2 FAMILY PROTEIN"/>
    <property type="match status" value="1"/>
</dbReference>
<evidence type="ECO:0000313" key="2">
    <source>
        <dbReference type="EMBL" id="TDV53796.1"/>
    </source>
</evidence>
<dbReference type="Gene3D" id="3.20.20.140">
    <property type="entry name" value="Metal-dependent hydrolases"/>
    <property type="match status" value="1"/>
</dbReference>
<dbReference type="EMBL" id="SOCP01000004">
    <property type="protein sequence ID" value="TDV53796.1"/>
    <property type="molecule type" value="Genomic_DNA"/>
</dbReference>
<name>A0A4R7VUX8_9PSEU</name>
<evidence type="ECO:0000259" key="1">
    <source>
        <dbReference type="Pfam" id="PF04909"/>
    </source>
</evidence>
<organism evidence="2 3">
    <name type="scientific">Actinophytocola oryzae</name>
    <dbReference type="NCBI Taxonomy" id="502181"/>
    <lineage>
        <taxon>Bacteria</taxon>
        <taxon>Bacillati</taxon>
        <taxon>Actinomycetota</taxon>
        <taxon>Actinomycetes</taxon>
        <taxon>Pseudonocardiales</taxon>
        <taxon>Pseudonocardiaceae</taxon>
    </lineage>
</organism>
<dbReference type="AlphaFoldDB" id="A0A4R7VUX8"/>
<sequence length="361" mass="39404">MGVADAVPLIDQHCHGVATADVDVREWLSEAKSARRHPFRSLLGVSLRRWCAPVLGMESHAPAEDYLWRRAELGWHEASRRLLAAAGVKHWFVDTGYAPGPVTTPGLLAELGGGTGHEVMRIESVAETLSLTAASPEALLNGILTQLHRAPVIAFKSVIGYRMGLRLPTVPPDRSAVVQAAGNWLRVKESRLTDPVLLTWLVHEAARAGYERGLPLQFHTGFGDSDLRLSEVDPVCLTDFIRAVPVPTVLLHCYPFHRNAAYLAHVFDHVYVDLGLTVPFVGPRAGAVLAEVLELAPFDSVLYSSDGNVLPELHFLGAALWRSYLGKLVDSWLADDVLTPADAERLVLGIGYANAARLHRL</sequence>
<dbReference type="Proteomes" id="UP000294927">
    <property type="component" value="Unassembled WGS sequence"/>
</dbReference>
<gene>
    <name evidence="2" type="ORF">CLV71_104264</name>
</gene>
<keyword evidence="3" id="KW-1185">Reference proteome</keyword>
<dbReference type="InterPro" id="IPR032466">
    <property type="entry name" value="Metal_Hydrolase"/>
</dbReference>
<protein>
    <recommendedName>
        <fullName evidence="1">Amidohydrolase-related domain-containing protein</fullName>
    </recommendedName>
</protein>
<feature type="domain" description="Amidohydrolase-related" evidence="1">
    <location>
        <begin position="209"/>
        <end position="360"/>
    </location>
</feature>